<dbReference type="Pfam" id="PF16124">
    <property type="entry name" value="RecQ_Zn_bind"/>
    <property type="match status" value="1"/>
</dbReference>
<dbReference type="PROSITE" id="PS51192">
    <property type="entry name" value="HELICASE_ATP_BIND_1"/>
    <property type="match status" value="1"/>
</dbReference>
<dbReference type="GO" id="GO:0000724">
    <property type="term" value="P:double-strand break repair via homologous recombination"/>
    <property type="evidence" value="ECO:0007669"/>
    <property type="project" value="TreeGrafter"/>
</dbReference>
<dbReference type="GO" id="GO:0005524">
    <property type="term" value="F:ATP binding"/>
    <property type="evidence" value="ECO:0007669"/>
    <property type="project" value="UniProtKB-KW"/>
</dbReference>
<evidence type="ECO:0000256" key="8">
    <source>
        <dbReference type="ARBA" id="ARBA00023235"/>
    </source>
</evidence>
<dbReference type="SMART" id="SM00490">
    <property type="entry name" value="HELICc"/>
    <property type="match status" value="1"/>
</dbReference>
<keyword evidence="2" id="KW-0479">Metal-binding</keyword>
<dbReference type="InterPro" id="IPR001650">
    <property type="entry name" value="Helicase_C-like"/>
</dbReference>
<dbReference type="InterPro" id="IPR004589">
    <property type="entry name" value="DNA_helicase_ATP-dep_RecQ"/>
</dbReference>
<dbReference type="Pfam" id="PF00271">
    <property type="entry name" value="Helicase_C"/>
    <property type="match status" value="1"/>
</dbReference>
<evidence type="ECO:0000313" key="14">
    <source>
        <dbReference type="EMBL" id="ESA05752.1"/>
    </source>
</evidence>
<dbReference type="InterPro" id="IPR032284">
    <property type="entry name" value="RecQ_Zn-bd"/>
</dbReference>
<dbReference type="GO" id="GO:0043138">
    <property type="term" value="F:3'-5' DNA helicase activity"/>
    <property type="evidence" value="ECO:0007669"/>
    <property type="project" value="UniProtKB-EC"/>
</dbReference>
<evidence type="ECO:0000256" key="1">
    <source>
        <dbReference type="ARBA" id="ARBA00005446"/>
    </source>
</evidence>
<dbReference type="GO" id="GO:0005737">
    <property type="term" value="C:cytoplasm"/>
    <property type="evidence" value="ECO:0007669"/>
    <property type="project" value="TreeGrafter"/>
</dbReference>
<evidence type="ECO:0000259" key="12">
    <source>
        <dbReference type="PROSITE" id="PS51192"/>
    </source>
</evidence>
<evidence type="ECO:0000256" key="2">
    <source>
        <dbReference type="ARBA" id="ARBA00022723"/>
    </source>
</evidence>
<organism evidence="14">
    <name type="scientific">Rhizophagus irregularis (strain DAOM 181602 / DAOM 197198 / MUCL 43194)</name>
    <name type="common">Arbuscular mycorrhizal fungus</name>
    <name type="synonym">Glomus intraradices</name>
    <dbReference type="NCBI Taxonomy" id="747089"/>
    <lineage>
        <taxon>Eukaryota</taxon>
        <taxon>Fungi</taxon>
        <taxon>Fungi incertae sedis</taxon>
        <taxon>Mucoromycota</taxon>
        <taxon>Glomeromycotina</taxon>
        <taxon>Glomeromycetes</taxon>
        <taxon>Glomerales</taxon>
        <taxon>Glomeraceae</taxon>
        <taxon>Rhizophagus</taxon>
    </lineage>
</organism>
<comment type="similarity">
    <text evidence="1">Belongs to the helicase family. RecQ subfamily.</text>
</comment>
<feature type="coiled-coil region" evidence="11">
    <location>
        <begin position="245"/>
        <end position="294"/>
    </location>
</feature>
<evidence type="ECO:0000256" key="7">
    <source>
        <dbReference type="ARBA" id="ARBA00023125"/>
    </source>
</evidence>
<dbReference type="VEuPathDB" id="FungiDB:RhiirFUN_023439"/>
<dbReference type="Gene3D" id="3.40.50.300">
    <property type="entry name" value="P-loop containing nucleotide triphosphate hydrolases"/>
    <property type="match status" value="2"/>
</dbReference>
<keyword evidence="7" id="KW-0238">DNA-binding</keyword>
<gene>
    <name evidence="14" type="ORF">GLOINDRAFT_326181</name>
</gene>
<dbReference type="PANTHER" id="PTHR13710:SF105">
    <property type="entry name" value="ATP-DEPENDENT DNA HELICASE Q1"/>
    <property type="match status" value="1"/>
</dbReference>
<keyword evidence="11" id="KW-0175">Coiled coil</keyword>
<dbReference type="InterPro" id="IPR027417">
    <property type="entry name" value="P-loop_NTPase"/>
</dbReference>
<dbReference type="VEuPathDB" id="FungiDB:RhiirFUN_000139"/>
<feature type="domain" description="Helicase ATP-binding" evidence="12">
    <location>
        <begin position="746"/>
        <end position="924"/>
    </location>
</feature>
<evidence type="ECO:0000256" key="3">
    <source>
        <dbReference type="ARBA" id="ARBA00022741"/>
    </source>
</evidence>
<dbReference type="GO" id="GO:0005694">
    <property type="term" value="C:chromosome"/>
    <property type="evidence" value="ECO:0007669"/>
    <property type="project" value="TreeGrafter"/>
</dbReference>
<sequence length="1248" mass="142722">MSTQIWFEELKKTNEKYVNFQRADRTWLVRDDTKLLNILPCHHVLSKNDHAYQLCTIASVKPDPGQTKCWVPLIPGYSIMSKIGTHFLRLSISESNNILQFEWIDYGNDSTFRGNPIASGRDSKFFQSLRQYVENQRDIKGKISIPSILGLNIYENAMYLRSVIYHLHSEMFLSSKEAYSAITKMNKFTKSLNKRALELDKECEEEGSPNKKVKSGLIFSTSGHKLTPRQSQALVFKFHTVQNKFYQANKRLKRAQNNLEKLRTLLPSPKQNNNKKQKELLDEKIRQLKNDENLGSSIICSTESFLSLALTQQCSCGNNDISQKKCKISSGGLSVKVVIQCKKCKETSSFQNEPSNVNYTKAFAAATLCSGLNRQEFQNAMLTIGITKLPSKTIYHKYQKSMSENIKNVALENTRKALYASIDDAKKKGKNVLTVGFDTSWSHVRNASQASGEFIYHGIPEGYTRKPVVGYFVVEKSRVKKDKNGNKTTVHQGNHEASSKQMEHAVLIGILEIVVPILEETDMLLDIVVDGDLDSNKTLRGNYFTIAKKWERYSHYEDLYKEKTKKIYHLQPTMLQNVRTQAELDTFSENDVQNIEHIAGRRELQRQRNHQDMDTQKAAKVAKIVQQKKNLEMFDFDQSLVPYGQKTRVELESKTFCPSFADLIDGFYDVSNKCIGCQSFPKQFPNGYCKICNLWNDLGFIQRIPENKVQITDDKLPFSKHIPDLNQILKQVFGFSNFREGQYEAICSFLEYKDTLVVLRTGGGKTLCFAMAALASFRLTIVFTPLKALIDDHVNSLVRMGIPAAGLYASTGQSFEYQERVFSELSLGILPILFVTPEKLEKNKSFHQFLQKIYETRGIQFVIDEAHCILDYNNFRILYYRDSWTRLGNLKKDFPISPIMLLTATCTTSDVEDIRQNLNILPTNFTIIRGTSLARQEIDIQVISKPSKQNLYSQIQNILVGLTTGRCIIYCSGPSSCQELFHYLHENLSALSFGLYHGELDGEQRKMAIRNWKTGIIQIMIATNGFGMGINVPDVYLIIHTTIPLSMTNFIQEIGRAGRDGKPSKSIVFYSRNDIRTLFSIITQREESPLQENNSEILAKRIRHYEDQQKILQVVHFCETKYVCRHLLIAHHLSWNEDISNKACGLCDNCLLNSNNNPVWNNFSADVVRLLKIAKEILESRKISEMIPLDIAAVFYDLCVKGFLILNFQLRKTAALTKNFSFKPIIVGLGDNAEEEVTRITWQYCFKQ</sequence>
<evidence type="ECO:0000256" key="5">
    <source>
        <dbReference type="ARBA" id="ARBA00022806"/>
    </source>
</evidence>
<keyword evidence="3" id="KW-0547">Nucleotide-binding</keyword>
<dbReference type="InterPro" id="IPR011545">
    <property type="entry name" value="DEAD/DEAH_box_helicase_dom"/>
</dbReference>
<dbReference type="GO" id="GO:0046872">
    <property type="term" value="F:metal ion binding"/>
    <property type="evidence" value="ECO:0007669"/>
    <property type="project" value="UniProtKB-KW"/>
</dbReference>
<feature type="domain" description="Helicase C-terminal" evidence="13">
    <location>
        <begin position="954"/>
        <end position="1101"/>
    </location>
</feature>
<dbReference type="PANTHER" id="PTHR13710">
    <property type="entry name" value="DNA HELICASE RECQ FAMILY MEMBER"/>
    <property type="match status" value="1"/>
</dbReference>
<keyword evidence="5" id="KW-0347">Helicase</keyword>
<evidence type="ECO:0000256" key="11">
    <source>
        <dbReference type="SAM" id="Coils"/>
    </source>
</evidence>
<keyword evidence="6" id="KW-0067">ATP-binding</keyword>
<dbReference type="CDD" id="cd17920">
    <property type="entry name" value="DEXHc_RecQ"/>
    <property type="match status" value="1"/>
</dbReference>
<dbReference type="AlphaFoldDB" id="U9TE98"/>
<evidence type="ECO:0000256" key="6">
    <source>
        <dbReference type="ARBA" id="ARBA00022840"/>
    </source>
</evidence>
<dbReference type="GO" id="GO:0016787">
    <property type="term" value="F:hydrolase activity"/>
    <property type="evidence" value="ECO:0007669"/>
    <property type="project" value="UniProtKB-KW"/>
</dbReference>
<dbReference type="NCBIfam" id="TIGR00614">
    <property type="entry name" value="recQ_fam"/>
    <property type="match status" value="1"/>
</dbReference>
<dbReference type="HOGENOM" id="CLU_005485_0_0_1"/>
<comment type="catalytic activity">
    <reaction evidence="9">
        <text>Couples ATP hydrolysis with the unwinding of duplex DNA by translocating in the 3'-5' direction.</text>
        <dbReference type="EC" id="5.6.2.4"/>
    </reaction>
</comment>
<dbReference type="eggNOG" id="KOG0351">
    <property type="taxonomic scope" value="Eukaryota"/>
</dbReference>
<dbReference type="SUPFAM" id="SSF52540">
    <property type="entry name" value="P-loop containing nucleoside triphosphate hydrolases"/>
    <property type="match status" value="1"/>
</dbReference>
<proteinExistence type="inferred from homology"/>
<dbReference type="EC" id="5.6.2.4" evidence="10"/>
<evidence type="ECO:0000259" key="13">
    <source>
        <dbReference type="PROSITE" id="PS51194"/>
    </source>
</evidence>
<dbReference type="GO" id="GO:0003677">
    <property type="term" value="F:DNA binding"/>
    <property type="evidence" value="ECO:0007669"/>
    <property type="project" value="UniProtKB-KW"/>
</dbReference>
<evidence type="ECO:0000256" key="4">
    <source>
        <dbReference type="ARBA" id="ARBA00022801"/>
    </source>
</evidence>
<dbReference type="VEuPathDB" id="FungiDB:RhiirFUN_025708"/>
<keyword evidence="4" id="KW-0378">Hydrolase</keyword>
<dbReference type="PROSITE" id="PS51194">
    <property type="entry name" value="HELICASE_CTER"/>
    <property type="match status" value="1"/>
</dbReference>
<reference evidence="14" key="1">
    <citation type="submission" date="2013-07" db="EMBL/GenBank/DDBJ databases">
        <title>The genome of an arbuscular mycorrhizal fungus provides insights into the evolution of the oldest plant symbiosis.</title>
        <authorList>
            <consortium name="DOE Joint Genome Institute"/>
            <person name="Tisserant E."/>
            <person name="Malbreil M."/>
            <person name="Kuo A."/>
            <person name="Kohler A."/>
            <person name="Symeonidi A."/>
            <person name="Balestrini R."/>
            <person name="Charron P."/>
            <person name="Duensing N."/>
            <person name="Frei-dit-Frey N."/>
            <person name="Gianinazzi-Pearson V."/>
            <person name="Gilbert B."/>
            <person name="Handa Y."/>
            <person name="Hijri M."/>
            <person name="Kaul R."/>
            <person name="Kawaguchi M."/>
            <person name="Krajinski F."/>
            <person name="Lammers P."/>
            <person name="Lapierre D."/>
            <person name="Masclaux F.G."/>
            <person name="Murat C."/>
            <person name="Morin E."/>
            <person name="Ndikumana S."/>
            <person name="Pagni M."/>
            <person name="Petitpierre D."/>
            <person name="Requena N."/>
            <person name="Rosikiewicz P."/>
            <person name="Riley R."/>
            <person name="Saito K."/>
            <person name="San Clemente H."/>
            <person name="Shapiro H."/>
            <person name="van Tuinen D."/>
            <person name="Becard G."/>
            <person name="Bonfante P."/>
            <person name="Paszkowski U."/>
            <person name="Shachar-Hill Y."/>
            <person name="Young J.P."/>
            <person name="Sanders I.R."/>
            <person name="Henrissat B."/>
            <person name="Rensing S.A."/>
            <person name="Grigoriev I.V."/>
            <person name="Corradi N."/>
            <person name="Roux C."/>
            <person name="Martin F."/>
        </authorList>
    </citation>
    <scope>NUCLEOTIDE SEQUENCE</scope>
    <source>
        <strain evidence="14">DAOM 197198</strain>
    </source>
</reference>
<evidence type="ECO:0000256" key="10">
    <source>
        <dbReference type="ARBA" id="ARBA00034808"/>
    </source>
</evidence>
<accession>U9TE98</accession>
<protein>
    <recommendedName>
        <fullName evidence="10">DNA 3'-5' helicase</fullName>
        <ecNumber evidence="10">5.6.2.4</ecNumber>
    </recommendedName>
</protein>
<dbReference type="Pfam" id="PF00270">
    <property type="entry name" value="DEAD"/>
    <property type="match status" value="1"/>
</dbReference>
<dbReference type="InterPro" id="IPR014001">
    <property type="entry name" value="Helicase_ATP-bd"/>
</dbReference>
<keyword evidence="8" id="KW-0413">Isomerase</keyword>
<dbReference type="SMART" id="SM00487">
    <property type="entry name" value="DEXDc"/>
    <property type="match status" value="1"/>
</dbReference>
<dbReference type="GO" id="GO:0009378">
    <property type="term" value="F:four-way junction helicase activity"/>
    <property type="evidence" value="ECO:0007669"/>
    <property type="project" value="TreeGrafter"/>
</dbReference>
<dbReference type="EMBL" id="KI292580">
    <property type="protein sequence ID" value="ESA05752.1"/>
    <property type="molecule type" value="Genomic_DNA"/>
</dbReference>
<name>U9TE98_RHIID</name>
<evidence type="ECO:0000256" key="9">
    <source>
        <dbReference type="ARBA" id="ARBA00034617"/>
    </source>
</evidence>